<reference evidence="2 3" key="1">
    <citation type="journal article" date="2015" name="Nat. Commun.">
        <title>Lucilia cuprina genome unlocks parasitic fly biology to underpin future interventions.</title>
        <authorList>
            <person name="Anstead C.A."/>
            <person name="Korhonen P.K."/>
            <person name="Young N.D."/>
            <person name="Hall R.S."/>
            <person name="Jex A.R."/>
            <person name="Murali S.C."/>
            <person name="Hughes D.S."/>
            <person name="Lee S.F."/>
            <person name="Perry T."/>
            <person name="Stroehlein A.J."/>
            <person name="Ansell B.R."/>
            <person name="Breugelmans B."/>
            <person name="Hofmann A."/>
            <person name="Qu J."/>
            <person name="Dugan S."/>
            <person name="Lee S.L."/>
            <person name="Chao H."/>
            <person name="Dinh H."/>
            <person name="Han Y."/>
            <person name="Doddapaneni H.V."/>
            <person name="Worley K.C."/>
            <person name="Muzny D.M."/>
            <person name="Ioannidis P."/>
            <person name="Waterhouse R.M."/>
            <person name="Zdobnov E.M."/>
            <person name="James P.J."/>
            <person name="Bagnall N.H."/>
            <person name="Kotze A.C."/>
            <person name="Gibbs R.A."/>
            <person name="Richards S."/>
            <person name="Batterham P."/>
            <person name="Gasser R.B."/>
        </authorList>
    </citation>
    <scope>NUCLEOTIDE SEQUENCE [LARGE SCALE GENOMIC DNA]</scope>
    <source>
        <strain evidence="2 3">LS</strain>
        <tissue evidence="2">Full body</tissue>
    </source>
</reference>
<dbReference type="Proteomes" id="UP000037069">
    <property type="component" value="Unassembled WGS sequence"/>
</dbReference>
<keyword evidence="3" id="KW-1185">Reference proteome</keyword>
<evidence type="ECO:0000313" key="2">
    <source>
        <dbReference type="EMBL" id="KNC21788.1"/>
    </source>
</evidence>
<evidence type="ECO:0000313" key="3">
    <source>
        <dbReference type="Proteomes" id="UP000037069"/>
    </source>
</evidence>
<feature type="compositionally biased region" description="Low complexity" evidence="1">
    <location>
        <begin position="114"/>
        <end position="133"/>
    </location>
</feature>
<dbReference type="AlphaFoldDB" id="A0A0L0BP79"/>
<dbReference type="EMBL" id="JRES01001578">
    <property type="protein sequence ID" value="KNC21788.1"/>
    <property type="molecule type" value="Genomic_DNA"/>
</dbReference>
<gene>
    <name evidence="2" type="ORF">FF38_03238</name>
</gene>
<evidence type="ECO:0000256" key="1">
    <source>
        <dbReference type="SAM" id="MobiDB-lite"/>
    </source>
</evidence>
<protein>
    <submittedName>
        <fullName evidence="2">Uncharacterized protein</fullName>
    </submittedName>
</protein>
<comment type="caution">
    <text evidence="2">The sequence shown here is derived from an EMBL/GenBank/DDBJ whole genome shotgun (WGS) entry which is preliminary data.</text>
</comment>
<feature type="region of interest" description="Disordered" evidence="1">
    <location>
        <begin position="111"/>
        <end position="153"/>
    </location>
</feature>
<accession>A0A0L0BP79</accession>
<proteinExistence type="predicted"/>
<organism evidence="2 3">
    <name type="scientific">Lucilia cuprina</name>
    <name type="common">Green bottle fly</name>
    <name type="synonym">Australian sheep blowfly</name>
    <dbReference type="NCBI Taxonomy" id="7375"/>
    <lineage>
        <taxon>Eukaryota</taxon>
        <taxon>Metazoa</taxon>
        <taxon>Ecdysozoa</taxon>
        <taxon>Arthropoda</taxon>
        <taxon>Hexapoda</taxon>
        <taxon>Insecta</taxon>
        <taxon>Pterygota</taxon>
        <taxon>Neoptera</taxon>
        <taxon>Endopterygota</taxon>
        <taxon>Diptera</taxon>
        <taxon>Brachycera</taxon>
        <taxon>Muscomorpha</taxon>
        <taxon>Oestroidea</taxon>
        <taxon>Calliphoridae</taxon>
        <taxon>Luciliinae</taxon>
        <taxon>Lucilia</taxon>
    </lineage>
</organism>
<sequence length="153" mass="17713">MYQVENIKENVVDKVVDRRVDKDRHRWRMLHKYNHNRYKVNNRVVVNYDNWLAQDGDRSEIKKIIMQYKNFNLIFLEESKNLQIYYVKSPWVVAVTVVVFNSDISSIKRSATGSKVSESSSSITSSPSKTSVSFKDLLRRPNEGSCLPAGPGQ</sequence>
<name>A0A0L0BP79_LUCCU</name>